<gene>
    <name evidence="1" type="primary">SNU71_1</name>
    <name evidence="1" type="ORF">CM83_15605</name>
</gene>
<reference evidence="1" key="2">
    <citation type="submission" date="2014-07" db="EMBL/GenBank/DDBJ databases">
        <authorList>
            <person name="Hull J."/>
        </authorList>
    </citation>
    <scope>NUCLEOTIDE SEQUENCE</scope>
</reference>
<proteinExistence type="predicted"/>
<protein>
    <submittedName>
        <fullName evidence="1">U1 small nuclear ribonucleoprotein component SNU71</fullName>
    </submittedName>
</protein>
<evidence type="ECO:0000313" key="1">
    <source>
        <dbReference type="EMBL" id="JAG13767.1"/>
    </source>
</evidence>
<feature type="non-terminal residue" evidence="1">
    <location>
        <position position="136"/>
    </location>
</feature>
<organism evidence="1">
    <name type="scientific">Lygus hesperus</name>
    <name type="common">Western plant bug</name>
    <dbReference type="NCBI Taxonomy" id="30085"/>
    <lineage>
        <taxon>Eukaryota</taxon>
        <taxon>Metazoa</taxon>
        <taxon>Ecdysozoa</taxon>
        <taxon>Arthropoda</taxon>
        <taxon>Hexapoda</taxon>
        <taxon>Insecta</taxon>
        <taxon>Pterygota</taxon>
        <taxon>Neoptera</taxon>
        <taxon>Paraneoptera</taxon>
        <taxon>Hemiptera</taxon>
        <taxon>Heteroptera</taxon>
        <taxon>Panheteroptera</taxon>
        <taxon>Cimicomorpha</taxon>
        <taxon>Miridae</taxon>
        <taxon>Mirini</taxon>
        <taxon>Lygus</taxon>
    </lineage>
</organism>
<name>A0A0A9WZ61_LYGHE</name>
<dbReference type="EMBL" id="GBHO01029837">
    <property type="protein sequence ID" value="JAG13767.1"/>
    <property type="molecule type" value="Transcribed_RNA"/>
</dbReference>
<dbReference type="GO" id="GO:1990904">
    <property type="term" value="C:ribonucleoprotein complex"/>
    <property type="evidence" value="ECO:0007669"/>
    <property type="project" value="UniProtKB-KW"/>
</dbReference>
<reference evidence="1" key="1">
    <citation type="journal article" date="2014" name="PLoS ONE">
        <title>Transcriptome-Based Identification of ABC Transporters in the Western Tarnished Plant Bug Lygus hesperus.</title>
        <authorList>
            <person name="Hull J.J."/>
            <person name="Chaney K."/>
            <person name="Geib S.M."/>
            <person name="Fabrick J.A."/>
            <person name="Brent C.S."/>
            <person name="Walsh D."/>
            <person name="Lavine L.C."/>
        </authorList>
    </citation>
    <scope>NUCLEOTIDE SEQUENCE</scope>
</reference>
<keyword evidence="1" id="KW-0687">Ribonucleoprotein</keyword>
<dbReference type="AlphaFoldDB" id="A0A0A9WZ61"/>
<accession>A0A0A9WZ61</accession>
<sequence length="136" mass="15319">MSTTCSVFARCTSQLVLQSRMLGIPSYINLLHRHTQEYVLRHFIPANMITIANTHATSTDSVAASVVQHLDTFLGNLRRVRAGHDHHPATVTSPFLSSTACPSYSLNLQGPEHFSQLRDERRYFRDAELLDELVLV</sequence>